<dbReference type="Pfam" id="PF13966">
    <property type="entry name" value="zf-RVT"/>
    <property type="match status" value="1"/>
</dbReference>
<evidence type="ECO:0000259" key="3">
    <source>
        <dbReference type="Pfam" id="PF26130"/>
    </source>
</evidence>
<proteinExistence type="predicted"/>
<evidence type="ECO:0000313" key="4">
    <source>
        <dbReference type="EMBL" id="GJS59843.1"/>
    </source>
</evidence>
<evidence type="ECO:0000313" key="5">
    <source>
        <dbReference type="Proteomes" id="UP001151760"/>
    </source>
</evidence>
<keyword evidence="5" id="KW-1185">Reference proteome</keyword>
<sequence>MSSIKQEAILLKYDLADLDLIIDRGPRLSRDRNTKELCCQIPSRIRELQSLEKCPKSKIKWAIEGDENSKYYHDILNKKRSQLAIRGILVDADQIIDESSSQHVSKSKLMGIYVDADKVAQAARKIGCVTLKTPFTYLGSKVGGHMSRIQSWNETIEAMASRLSKWKMKTLLIGVGNGSDTLFWEETWHGDVAFKFLFSRAYALESCKNIDVASKLSQNSLAFTFCREPRGGVEQDQFDSLKAMVEGTSLVNIRDRWIWSLQSSRDFTVASIRKLIDEFTLSKDWSRPVNKGRTKAEFDTLISDIANLKPEKLVDSDTCIWSLSHDDKFLVNSVKKHIDELSLPSLSRCIRWCKIIPRKANIFMWRMFLDRLLNRLNLSSGGLDIDSIMCSVCNVSVESSAHTFFSCDTASTVGHPVRVWSGWKIRQNNVKYQMPIEYEKEPALFSIKLHHAGKFKELEKRKYVNGLVAYVDGFDIDKFYVHELNDVMVELGYVNDDPIYYHYMIPGTDLEIGLRALGNDLDVLGLANSVVIEEFPSSSMIPKKGLLLKYHKPSSTPHVTPSPTTTVNPTRTSNTTTIVTPSLTPTCNLSPIVTPSHSPNTTLSPSKRKFTKNSTNKRKTNVNDIEPVPLLANVNVQDPEPLPANAKGL</sequence>
<reference evidence="4" key="2">
    <citation type="submission" date="2022-01" db="EMBL/GenBank/DDBJ databases">
        <authorList>
            <person name="Yamashiro T."/>
            <person name="Shiraishi A."/>
            <person name="Satake H."/>
            <person name="Nakayama K."/>
        </authorList>
    </citation>
    <scope>NUCLEOTIDE SEQUENCE</scope>
</reference>
<dbReference type="PANTHER" id="PTHR36617:SF15">
    <property type="entry name" value="REVERSE TRANSCRIPTASE ZINC-BINDING DOMAIN-CONTAINING PROTEIN"/>
    <property type="match status" value="1"/>
</dbReference>
<dbReference type="InterPro" id="IPR058594">
    <property type="entry name" value="PB1-like_dom_pln"/>
</dbReference>
<keyword evidence="4" id="KW-0548">Nucleotidyltransferase</keyword>
<keyword evidence="4" id="KW-0808">Transferase</keyword>
<name>A0ABQ4X490_9ASTR</name>
<protein>
    <submittedName>
        <fullName evidence="4">RNA-directed DNA polymerase, eukaryota</fullName>
    </submittedName>
</protein>
<reference evidence="4" key="1">
    <citation type="journal article" date="2022" name="Int. J. Mol. Sci.">
        <title>Draft Genome of Tanacetum Coccineum: Genomic Comparison of Closely Related Tanacetum-Family Plants.</title>
        <authorList>
            <person name="Yamashiro T."/>
            <person name="Shiraishi A."/>
            <person name="Nakayama K."/>
            <person name="Satake H."/>
        </authorList>
    </citation>
    <scope>NUCLEOTIDE SEQUENCE</scope>
</reference>
<dbReference type="PANTHER" id="PTHR36617">
    <property type="entry name" value="PROTEIN, PUTATIVE-RELATED"/>
    <property type="match status" value="1"/>
</dbReference>
<dbReference type="EMBL" id="BQNB010009178">
    <property type="protein sequence ID" value="GJS59843.1"/>
    <property type="molecule type" value="Genomic_DNA"/>
</dbReference>
<feature type="compositionally biased region" description="Basic residues" evidence="1">
    <location>
        <begin position="606"/>
        <end position="620"/>
    </location>
</feature>
<organism evidence="4 5">
    <name type="scientific">Tanacetum coccineum</name>
    <dbReference type="NCBI Taxonomy" id="301880"/>
    <lineage>
        <taxon>Eukaryota</taxon>
        <taxon>Viridiplantae</taxon>
        <taxon>Streptophyta</taxon>
        <taxon>Embryophyta</taxon>
        <taxon>Tracheophyta</taxon>
        <taxon>Spermatophyta</taxon>
        <taxon>Magnoliopsida</taxon>
        <taxon>eudicotyledons</taxon>
        <taxon>Gunneridae</taxon>
        <taxon>Pentapetalae</taxon>
        <taxon>asterids</taxon>
        <taxon>campanulids</taxon>
        <taxon>Asterales</taxon>
        <taxon>Asteraceae</taxon>
        <taxon>Asteroideae</taxon>
        <taxon>Anthemideae</taxon>
        <taxon>Anthemidinae</taxon>
        <taxon>Tanacetum</taxon>
    </lineage>
</organism>
<feature type="compositionally biased region" description="Polar residues" evidence="1">
    <location>
        <begin position="592"/>
        <end position="605"/>
    </location>
</feature>
<dbReference type="GO" id="GO:0003964">
    <property type="term" value="F:RNA-directed DNA polymerase activity"/>
    <property type="evidence" value="ECO:0007669"/>
    <property type="project" value="UniProtKB-KW"/>
</dbReference>
<feature type="domain" description="PB1-like" evidence="3">
    <location>
        <begin position="445"/>
        <end position="529"/>
    </location>
</feature>
<feature type="region of interest" description="Disordered" evidence="1">
    <location>
        <begin position="592"/>
        <end position="626"/>
    </location>
</feature>
<evidence type="ECO:0000259" key="2">
    <source>
        <dbReference type="Pfam" id="PF13966"/>
    </source>
</evidence>
<evidence type="ECO:0000256" key="1">
    <source>
        <dbReference type="SAM" id="MobiDB-lite"/>
    </source>
</evidence>
<accession>A0ABQ4X490</accession>
<dbReference type="Pfam" id="PF26130">
    <property type="entry name" value="PB1-like"/>
    <property type="match status" value="1"/>
</dbReference>
<comment type="caution">
    <text evidence="4">The sequence shown here is derived from an EMBL/GenBank/DDBJ whole genome shotgun (WGS) entry which is preliminary data.</text>
</comment>
<feature type="domain" description="Reverse transcriptase zinc-binding" evidence="2">
    <location>
        <begin position="348"/>
        <end position="412"/>
    </location>
</feature>
<keyword evidence="4" id="KW-0695">RNA-directed DNA polymerase</keyword>
<gene>
    <name evidence="4" type="ORF">Tco_0654627</name>
</gene>
<dbReference type="Proteomes" id="UP001151760">
    <property type="component" value="Unassembled WGS sequence"/>
</dbReference>
<dbReference type="InterPro" id="IPR026960">
    <property type="entry name" value="RVT-Znf"/>
</dbReference>
<feature type="region of interest" description="Disordered" evidence="1">
    <location>
        <begin position="554"/>
        <end position="577"/>
    </location>
</feature>